<proteinExistence type="inferred from homology"/>
<dbReference type="Proteomes" id="UP001254257">
    <property type="component" value="Unassembled WGS sequence"/>
</dbReference>
<protein>
    <submittedName>
        <fullName evidence="7">Sigma-70 family RNA polymerase sigma factor</fullName>
    </submittedName>
</protein>
<keyword evidence="8" id="KW-1185">Reference proteome</keyword>
<dbReference type="Pfam" id="PF08281">
    <property type="entry name" value="Sigma70_r4_2"/>
    <property type="match status" value="1"/>
</dbReference>
<dbReference type="SUPFAM" id="SSF88946">
    <property type="entry name" value="Sigma2 domain of RNA polymerase sigma factors"/>
    <property type="match status" value="1"/>
</dbReference>
<dbReference type="InterPro" id="IPR039425">
    <property type="entry name" value="RNA_pol_sigma-70-like"/>
</dbReference>
<dbReference type="InterPro" id="IPR014284">
    <property type="entry name" value="RNA_pol_sigma-70_dom"/>
</dbReference>
<evidence type="ECO:0000259" key="5">
    <source>
        <dbReference type="Pfam" id="PF04542"/>
    </source>
</evidence>
<dbReference type="PANTHER" id="PTHR43133">
    <property type="entry name" value="RNA POLYMERASE ECF-TYPE SIGMA FACTO"/>
    <property type="match status" value="1"/>
</dbReference>
<organism evidence="7 8">
    <name type="scientific">Bosea rubneri</name>
    <dbReference type="NCBI Taxonomy" id="3075434"/>
    <lineage>
        <taxon>Bacteria</taxon>
        <taxon>Pseudomonadati</taxon>
        <taxon>Pseudomonadota</taxon>
        <taxon>Alphaproteobacteria</taxon>
        <taxon>Hyphomicrobiales</taxon>
        <taxon>Boseaceae</taxon>
        <taxon>Bosea</taxon>
    </lineage>
</organism>
<evidence type="ECO:0000256" key="3">
    <source>
        <dbReference type="ARBA" id="ARBA00023082"/>
    </source>
</evidence>
<dbReference type="RefSeq" id="WP_316021726.1">
    <property type="nucleotide sequence ID" value="NZ_JAWDID010000129.1"/>
</dbReference>
<dbReference type="InterPro" id="IPR013249">
    <property type="entry name" value="RNA_pol_sigma70_r4_t2"/>
</dbReference>
<evidence type="ECO:0000313" key="7">
    <source>
        <dbReference type="EMBL" id="MDU0344040.1"/>
    </source>
</evidence>
<dbReference type="Gene3D" id="1.10.1740.10">
    <property type="match status" value="1"/>
</dbReference>
<name>A0ABU3SI25_9HYPH</name>
<dbReference type="Gene3D" id="1.10.10.10">
    <property type="entry name" value="Winged helix-like DNA-binding domain superfamily/Winged helix DNA-binding domain"/>
    <property type="match status" value="1"/>
</dbReference>
<evidence type="ECO:0000256" key="2">
    <source>
        <dbReference type="ARBA" id="ARBA00023015"/>
    </source>
</evidence>
<reference evidence="7 8" key="1">
    <citation type="submission" date="2023-09" db="EMBL/GenBank/DDBJ databases">
        <title>Whole genome shotgun sequencing (WGS) of Bosea sp. ZW T0_25, isolated from stored onions (Allium cepa).</title>
        <authorList>
            <person name="Stoll D.A."/>
            <person name="Huch M."/>
        </authorList>
    </citation>
    <scope>NUCLEOTIDE SEQUENCE [LARGE SCALE GENOMIC DNA]</scope>
    <source>
        <strain evidence="7 8">ZW T0_25</strain>
    </source>
</reference>
<comment type="similarity">
    <text evidence="1">Belongs to the sigma-70 factor family. ECF subfamily.</text>
</comment>
<gene>
    <name evidence="7" type="ORF">RKE40_29580</name>
</gene>
<accession>A0ABU3SI25</accession>
<dbReference type="InterPro" id="IPR013325">
    <property type="entry name" value="RNA_pol_sigma_r2"/>
</dbReference>
<dbReference type="InterPro" id="IPR013324">
    <property type="entry name" value="RNA_pol_sigma_r3/r4-like"/>
</dbReference>
<feature type="domain" description="RNA polymerase sigma-70 region 2" evidence="5">
    <location>
        <begin position="12"/>
        <end position="76"/>
    </location>
</feature>
<feature type="non-terminal residue" evidence="7">
    <location>
        <position position="204"/>
    </location>
</feature>
<feature type="domain" description="RNA polymerase sigma factor 70 region 4 type 2" evidence="6">
    <location>
        <begin position="111"/>
        <end position="159"/>
    </location>
</feature>
<comment type="caution">
    <text evidence="7">The sequence shown here is derived from an EMBL/GenBank/DDBJ whole genome shotgun (WGS) entry which is preliminary data.</text>
</comment>
<evidence type="ECO:0000256" key="4">
    <source>
        <dbReference type="ARBA" id="ARBA00023163"/>
    </source>
</evidence>
<dbReference type="EMBL" id="JAWDID010000129">
    <property type="protein sequence ID" value="MDU0344040.1"/>
    <property type="molecule type" value="Genomic_DNA"/>
</dbReference>
<sequence>MSTGEVRKGVFLAHRTALIDHATPILGSREAAEDIVQDAFLRFAPSPARIGSPEQTLAYLYRIVRNLAFDVLKHRRIEKRESDGGLPFWAMPQEEATPEQSLLLNDQVRIVSEVLATLPVEMRVAVEMHRFGGFTLEEVAEHLDISVATAHRHVRSALLAVSCPSSDDLRLFRCLRNGGSGSSGFEVMRPSADAASVSAGWSGA</sequence>
<keyword evidence="4" id="KW-0804">Transcription</keyword>
<keyword evidence="2" id="KW-0805">Transcription regulation</keyword>
<keyword evidence="3" id="KW-0731">Sigma factor</keyword>
<dbReference type="InterPro" id="IPR036388">
    <property type="entry name" value="WH-like_DNA-bd_sf"/>
</dbReference>
<dbReference type="SUPFAM" id="SSF88659">
    <property type="entry name" value="Sigma3 and sigma4 domains of RNA polymerase sigma factors"/>
    <property type="match status" value="1"/>
</dbReference>
<evidence type="ECO:0000256" key="1">
    <source>
        <dbReference type="ARBA" id="ARBA00010641"/>
    </source>
</evidence>
<evidence type="ECO:0000313" key="8">
    <source>
        <dbReference type="Proteomes" id="UP001254257"/>
    </source>
</evidence>
<dbReference type="InterPro" id="IPR007627">
    <property type="entry name" value="RNA_pol_sigma70_r2"/>
</dbReference>
<evidence type="ECO:0000259" key="6">
    <source>
        <dbReference type="Pfam" id="PF08281"/>
    </source>
</evidence>
<dbReference type="PANTHER" id="PTHR43133:SF63">
    <property type="entry name" value="RNA POLYMERASE SIGMA FACTOR FECI-RELATED"/>
    <property type="match status" value="1"/>
</dbReference>
<dbReference type="Pfam" id="PF04542">
    <property type="entry name" value="Sigma70_r2"/>
    <property type="match status" value="1"/>
</dbReference>
<dbReference type="NCBIfam" id="TIGR02937">
    <property type="entry name" value="sigma70-ECF"/>
    <property type="match status" value="1"/>
</dbReference>